<dbReference type="SUPFAM" id="SSF54506">
    <property type="entry name" value="Diaminopimelate epimerase-like"/>
    <property type="match status" value="2"/>
</dbReference>
<feature type="binding site" evidence="3">
    <location>
        <position position="210"/>
    </location>
    <ligand>
        <name>substrate</name>
    </ligand>
</feature>
<feature type="site" description="Could be important to modulate the pK values of the two catalytic cysteine residues" evidence="3">
    <location>
        <position position="228"/>
    </location>
</feature>
<dbReference type="GO" id="GO:0008837">
    <property type="term" value="F:diaminopimelate epimerase activity"/>
    <property type="evidence" value="ECO:0007669"/>
    <property type="project" value="UniProtKB-UniRule"/>
</dbReference>
<dbReference type="PANTHER" id="PTHR31689">
    <property type="entry name" value="DIAMINOPIMELATE EPIMERASE, CHLOROPLASTIC"/>
    <property type="match status" value="1"/>
</dbReference>
<dbReference type="eggNOG" id="COG0253">
    <property type="taxonomic scope" value="Bacteria"/>
</dbReference>
<dbReference type="UniPathway" id="UPA00034">
    <property type="reaction ID" value="UER00025"/>
</dbReference>
<feature type="binding site" evidence="3">
    <location>
        <begin position="93"/>
        <end position="94"/>
    </location>
    <ligand>
        <name>substrate</name>
    </ligand>
</feature>
<feature type="active site" description="Proton donor" evidence="3">
    <location>
        <position position="92"/>
    </location>
</feature>
<dbReference type="AlphaFoldDB" id="Q0ATS2"/>
<keyword evidence="3" id="KW-0963">Cytoplasm</keyword>
<dbReference type="GO" id="GO:0009089">
    <property type="term" value="P:lysine biosynthetic process via diaminopimelate"/>
    <property type="evidence" value="ECO:0007669"/>
    <property type="project" value="UniProtKB-UniRule"/>
</dbReference>
<feature type="binding site" evidence="3">
    <location>
        <begin position="228"/>
        <end position="229"/>
    </location>
    <ligand>
        <name>substrate</name>
    </ligand>
</feature>
<evidence type="ECO:0000256" key="4">
    <source>
        <dbReference type="NCBIfam" id="TIGR00652"/>
    </source>
</evidence>
<comment type="subunit">
    <text evidence="3">Homodimer.</text>
</comment>
<dbReference type="HAMAP" id="MF_00197">
    <property type="entry name" value="DAP_epimerase"/>
    <property type="match status" value="1"/>
</dbReference>
<dbReference type="Gene3D" id="3.10.310.10">
    <property type="entry name" value="Diaminopimelate Epimerase, Chain A, domain 1"/>
    <property type="match status" value="2"/>
</dbReference>
<dbReference type="Pfam" id="PF01678">
    <property type="entry name" value="DAP_epimerase"/>
    <property type="match status" value="2"/>
</dbReference>
<keyword evidence="3" id="KW-0457">Lysine biosynthesis</keyword>
<feature type="binding site" evidence="3">
    <location>
        <position position="33"/>
    </location>
    <ligand>
        <name>substrate</name>
    </ligand>
</feature>
<dbReference type="NCBIfam" id="TIGR00652">
    <property type="entry name" value="DapF"/>
    <property type="match status" value="1"/>
</dbReference>
<reference evidence="5 6" key="1">
    <citation type="submission" date="2006-08" db="EMBL/GenBank/DDBJ databases">
        <title>Complete sequence of Maricaulis maris MCS10.</title>
        <authorList>
            <consortium name="US DOE Joint Genome Institute"/>
            <person name="Copeland A."/>
            <person name="Lucas S."/>
            <person name="Lapidus A."/>
            <person name="Barry K."/>
            <person name="Detter J.C."/>
            <person name="Glavina del Rio T."/>
            <person name="Hammon N."/>
            <person name="Israni S."/>
            <person name="Dalin E."/>
            <person name="Tice H."/>
            <person name="Pitluck S."/>
            <person name="Saunders E."/>
            <person name="Brettin T."/>
            <person name="Bruce D."/>
            <person name="Han C."/>
            <person name="Tapia R."/>
            <person name="Gilna P."/>
            <person name="Schmutz J."/>
            <person name="Larimer F."/>
            <person name="Land M."/>
            <person name="Hauser L."/>
            <person name="Kyrpides N."/>
            <person name="Mikhailova N."/>
            <person name="Viollier P."/>
            <person name="Stephens C."/>
            <person name="Richardson P."/>
        </authorList>
    </citation>
    <scope>NUCLEOTIDE SEQUENCE [LARGE SCALE GENOMIC DNA]</scope>
    <source>
        <strain evidence="5 6">MCS10</strain>
    </source>
</reference>
<comment type="subcellular location">
    <subcellularLocation>
        <location evidence="3">Cytoplasm</location>
    </subcellularLocation>
</comment>
<evidence type="ECO:0000313" key="6">
    <source>
        <dbReference type="Proteomes" id="UP000001964"/>
    </source>
</evidence>
<comment type="catalytic activity">
    <reaction evidence="3">
        <text>(2S,6S)-2,6-diaminopimelate = meso-2,6-diaminopimelate</text>
        <dbReference type="Rhea" id="RHEA:15393"/>
        <dbReference type="ChEBI" id="CHEBI:57609"/>
        <dbReference type="ChEBI" id="CHEBI:57791"/>
        <dbReference type="EC" id="5.1.1.7"/>
    </reaction>
</comment>
<accession>Q0ATS2</accession>
<sequence>MCAAINTGAVLDVKGRERYRSRMIARLMNGAGNKFILADVRGRAGVFNLSADSVKAMARAHPFDQLLVLEDSDTSDAFMRIWNSDGDEVGACGNGTRAAAWAMMQETGSDTLSLDTAGGVLLARDAGPMSVSVDMGEPRLDWTEIPLVRPMDTLQLDFAVEKDGVRIEAPGAVSMGNPHAVFFIRDIANFPVTGLGPVVEHAPLFPERVNAGFAQILDARHIRLRVWERGAGITAACGTGACAALVAAHRRGLCDRQAMIHADGGDLSVEWRKSDNHVILTGPVEDEGPIELDI</sequence>
<evidence type="ECO:0000256" key="2">
    <source>
        <dbReference type="ARBA" id="ARBA00023235"/>
    </source>
</evidence>
<feature type="binding site" evidence="3">
    <location>
        <begin position="238"/>
        <end position="239"/>
    </location>
    <ligand>
        <name>substrate</name>
    </ligand>
</feature>
<evidence type="ECO:0000256" key="1">
    <source>
        <dbReference type="ARBA" id="ARBA00010219"/>
    </source>
</evidence>
<dbReference type="GO" id="GO:0005829">
    <property type="term" value="C:cytosol"/>
    <property type="evidence" value="ECO:0007669"/>
    <property type="project" value="TreeGrafter"/>
</dbReference>
<organism evidence="5 6">
    <name type="scientific">Maricaulis maris (strain MCS10)</name>
    <name type="common">Caulobacter maris</name>
    <dbReference type="NCBI Taxonomy" id="394221"/>
    <lineage>
        <taxon>Bacteria</taxon>
        <taxon>Pseudomonadati</taxon>
        <taxon>Pseudomonadota</taxon>
        <taxon>Alphaproteobacteria</taxon>
        <taxon>Maricaulales</taxon>
        <taxon>Maricaulaceae</taxon>
        <taxon>Maricaulis</taxon>
    </lineage>
</organism>
<protein>
    <recommendedName>
        <fullName evidence="3 4">Diaminopimelate epimerase</fullName>
        <shortName evidence="3">DAP epimerase</shortName>
        <ecNumber evidence="3 4">5.1.1.7</ecNumber>
    </recommendedName>
    <alternativeName>
        <fullName evidence="3">PLP-independent amino acid racemase</fullName>
    </alternativeName>
</protein>
<keyword evidence="3" id="KW-0028">Amino-acid biosynthesis</keyword>
<feature type="site" description="Could be important to modulate the pK values of the two catalytic cysteine residues" evidence="3">
    <location>
        <position position="179"/>
    </location>
</feature>
<comment type="function">
    <text evidence="3">Catalyzes the stereoinversion of LL-2,6-diaminopimelate (L,L-DAP) to meso-diaminopimelate (meso-DAP), a precursor of L-lysine and an essential component of the bacterial peptidoglycan.</text>
</comment>
<dbReference type="HOGENOM" id="CLU_053306_1_0_5"/>
<dbReference type="STRING" id="394221.Mmar10_0019"/>
<dbReference type="PANTHER" id="PTHR31689:SF0">
    <property type="entry name" value="DIAMINOPIMELATE EPIMERASE"/>
    <property type="match status" value="1"/>
</dbReference>
<dbReference type="InterPro" id="IPR001653">
    <property type="entry name" value="DAP_epimerase_DapF"/>
</dbReference>
<dbReference type="EC" id="5.1.1.7" evidence="3 4"/>
<proteinExistence type="inferred from homology"/>
<comment type="similarity">
    <text evidence="1 3">Belongs to the diaminopimelate epimerase family.</text>
</comment>
<feature type="binding site" evidence="3">
    <location>
        <position position="83"/>
    </location>
    <ligand>
        <name>substrate</name>
    </ligand>
</feature>
<evidence type="ECO:0000256" key="3">
    <source>
        <dbReference type="HAMAP-Rule" id="MF_00197"/>
    </source>
</evidence>
<feature type="binding site" evidence="3">
    <location>
        <position position="65"/>
    </location>
    <ligand>
        <name>substrate</name>
    </ligand>
</feature>
<feature type="binding site" evidence="3">
    <location>
        <position position="177"/>
    </location>
    <ligand>
        <name>substrate</name>
    </ligand>
</feature>
<name>Q0ATS2_MARMM</name>
<evidence type="ECO:0000313" key="5">
    <source>
        <dbReference type="EMBL" id="ABI64315.1"/>
    </source>
</evidence>
<dbReference type="KEGG" id="mmr:Mmar10_0019"/>
<dbReference type="EMBL" id="CP000449">
    <property type="protein sequence ID" value="ABI64315.1"/>
    <property type="molecule type" value="Genomic_DNA"/>
</dbReference>
<comment type="pathway">
    <text evidence="3">Amino-acid biosynthesis; L-lysine biosynthesis via DAP pathway; DL-2,6-diaminopimelate from LL-2,6-diaminopimelate: step 1/1.</text>
</comment>
<keyword evidence="6" id="KW-1185">Reference proteome</keyword>
<dbReference type="Proteomes" id="UP000001964">
    <property type="component" value="Chromosome"/>
</dbReference>
<feature type="active site" description="Proton acceptor" evidence="3">
    <location>
        <position position="237"/>
    </location>
</feature>
<gene>
    <name evidence="3" type="primary">dapF</name>
    <name evidence="5" type="ordered locus">Mmar10_0019</name>
</gene>
<keyword evidence="2 3" id="KW-0413">Isomerase</keyword>